<keyword evidence="3" id="KW-1185">Reference proteome</keyword>
<dbReference type="AlphaFoldDB" id="A0A835CS72"/>
<evidence type="ECO:0000256" key="1">
    <source>
        <dbReference type="SAM" id="MobiDB-lite"/>
    </source>
</evidence>
<sequence>MNKSRYDGNDKFDIKTTRPKSRRGHYSGRQNYSSLGKNTHLFDDDDVGLNNDNHFGANDDGPMESEITSDILTMNGGPIPTDAGIEFNWKKRILEKQFEDMSLTGESSSSTSTSSLSSQSISSSNLSSTNDFKTNQNNIIEHTDDGDFYCLRDTTKINQSNDKYHFSFRDKKSVAKPRDILIDSVTDDMFVFQ</sequence>
<feature type="compositionally biased region" description="Basic residues" evidence="1">
    <location>
        <begin position="17"/>
        <end position="26"/>
    </location>
</feature>
<protein>
    <submittedName>
        <fullName evidence="2">Uncharacterized protein</fullName>
    </submittedName>
</protein>
<name>A0A835CS72_APHGI</name>
<reference evidence="2 3" key="1">
    <citation type="submission" date="2020-08" db="EMBL/GenBank/DDBJ databases">
        <title>Aphidius gifuensis genome sequencing and assembly.</title>
        <authorList>
            <person name="Du Z."/>
        </authorList>
    </citation>
    <scope>NUCLEOTIDE SEQUENCE [LARGE SCALE GENOMIC DNA]</scope>
    <source>
        <strain evidence="2">YNYX2018</strain>
        <tissue evidence="2">Adults</tissue>
    </source>
</reference>
<feature type="region of interest" description="Disordered" evidence="1">
    <location>
        <begin position="1"/>
        <end position="37"/>
    </location>
</feature>
<gene>
    <name evidence="2" type="ORF">HCN44_000770</name>
</gene>
<feature type="compositionally biased region" description="Polar residues" evidence="1">
    <location>
        <begin position="28"/>
        <end position="37"/>
    </location>
</feature>
<evidence type="ECO:0000313" key="3">
    <source>
        <dbReference type="Proteomes" id="UP000639338"/>
    </source>
</evidence>
<accession>A0A835CS72</accession>
<dbReference type="EMBL" id="JACMRX010000004">
    <property type="protein sequence ID" value="KAF7990965.1"/>
    <property type="molecule type" value="Genomic_DNA"/>
</dbReference>
<comment type="caution">
    <text evidence="2">The sequence shown here is derived from an EMBL/GenBank/DDBJ whole genome shotgun (WGS) entry which is preliminary data.</text>
</comment>
<proteinExistence type="predicted"/>
<feature type="compositionally biased region" description="Low complexity" evidence="1">
    <location>
        <begin position="104"/>
        <end position="129"/>
    </location>
</feature>
<organism evidence="2 3">
    <name type="scientific">Aphidius gifuensis</name>
    <name type="common">Parasitoid wasp</name>
    <dbReference type="NCBI Taxonomy" id="684658"/>
    <lineage>
        <taxon>Eukaryota</taxon>
        <taxon>Metazoa</taxon>
        <taxon>Ecdysozoa</taxon>
        <taxon>Arthropoda</taxon>
        <taxon>Hexapoda</taxon>
        <taxon>Insecta</taxon>
        <taxon>Pterygota</taxon>
        <taxon>Neoptera</taxon>
        <taxon>Endopterygota</taxon>
        <taxon>Hymenoptera</taxon>
        <taxon>Apocrita</taxon>
        <taxon>Ichneumonoidea</taxon>
        <taxon>Braconidae</taxon>
        <taxon>Aphidiinae</taxon>
        <taxon>Aphidius</taxon>
    </lineage>
</organism>
<feature type="region of interest" description="Disordered" evidence="1">
    <location>
        <begin position="104"/>
        <end position="130"/>
    </location>
</feature>
<dbReference type="Proteomes" id="UP000639338">
    <property type="component" value="Unassembled WGS sequence"/>
</dbReference>
<evidence type="ECO:0000313" key="2">
    <source>
        <dbReference type="EMBL" id="KAF7990965.1"/>
    </source>
</evidence>
<feature type="compositionally biased region" description="Basic and acidic residues" evidence="1">
    <location>
        <begin position="1"/>
        <end position="16"/>
    </location>
</feature>